<keyword evidence="4 5" id="KW-0067">ATP-binding</keyword>
<keyword evidence="2 5" id="KW-0547">Nucleotide-binding</keyword>
<feature type="binding site" evidence="5">
    <location>
        <position position="195"/>
    </location>
    <ligand>
        <name>ATP</name>
        <dbReference type="ChEBI" id="CHEBI:30616"/>
    </ligand>
</feature>
<dbReference type="InterPro" id="IPR003135">
    <property type="entry name" value="ATP-grasp_carboxylate-amine"/>
</dbReference>
<feature type="binding site" evidence="5">
    <location>
        <begin position="187"/>
        <end position="190"/>
    </location>
    <ligand>
        <name>ATP</name>
        <dbReference type="ChEBI" id="CHEBI:30616"/>
    </ligand>
</feature>
<dbReference type="InterPro" id="IPR040686">
    <property type="entry name" value="PurK_C"/>
</dbReference>
<feature type="binding site" evidence="5">
    <location>
        <position position="218"/>
    </location>
    <ligand>
        <name>ATP</name>
        <dbReference type="ChEBI" id="CHEBI:30616"/>
    </ligand>
</feature>
<dbReference type="NCBIfam" id="NF004676">
    <property type="entry name" value="PRK06019.1-2"/>
    <property type="match status" value="1"/>
</dbReference>
<feature type="binding site" evidence="5">
    <location>
        <position position="148"/>
    </location>
    <ligand>
        <name>ATP</name>
        <dbReference type="ChEBI" id="CHEBI:30616"/>
    </ligand>
</feature>
<comment type="function">
    <text evidence="5">Catalyzes the ATP-dependent conversion of 5-aminoimidazole ribonucleotide (AIR) and HCO(3)(-) to N5-carboxyaminoimidazole ribonucleotide (N5-CAIR).</text>
</comment>
<dbReference type="Proteomes" id="UP000593737">
    <property type="component" value="Chromosome"/>
</dbReference>
<dbReference type="PANTHER" id="PTHR11609:SF5">
    <property type="entry name" value="PHOSPHORIBOSYLAMINOIMIDAZOLE CARBOXYLASE"/>
    <property type="match status" value="1"/>
</dbReference>
<evidence type="ECO:0000256" key="4">
    <source>
        <dbReference type="ARBA" id="ARBA00022840"/>
    </source>
</evidence>
<dbReference type="InterPro" id="IPR013815">
    <property type="entry name" value="ATP_grasp_subdomain_1"/>
</dbReference>
<organism evidence="8 9">
    <name type="scientific">Candidatus Nitrospira kreftii</name>
    <dbReference type="NCBI Taxonomy" id="2652173"/>
    <lineage>
        <taxon>Bacteria</taxon>
        <taxon>Pseudomonadati</taxon>
        <taxon>Nitrospirota</taxon>
        <taxon>Nitrospiria</taxon>
        <taxon>Nitrospirales</taxon>
        <taxon>Nitrospiraceae</taxon>
        <taxon>Nitrospira</taxon>
    </lineage>
</organism>
<evidence type="ECO:0000259" key="7">
    <source>
        <dbReference type="PROSITE" id="PS50975"/>
    </source>
</evidence>
<dbReference type="GO" id="GO:0046872">
    <property type="term" value="F:metal ion binding"/>
    <property type="evidence" value="ECO:0007669"/>
    <property type="project" value="InterPro"/>
</dbReference>
<feature type="binding site" evidence="5">
    <location>
        <begin position="272"/>
        <end position="273"/>
    </location>
    <ligand>
        <name>ATP</name>
        <dbReference type="ChEBI" id="CHEBI:30616"/>
    </ligand>
</feature>
<dbReference type="EC" id="6.3.4.18" evidence="5 6"/>
<dbReference type="GO" id="GO:0034028">
    <property type="term" value="F:5-(carboxyamino)imidazole ribonucleotide synthase activity"/>
    <property type="evidence" value="ECO:0007669"/>
    <property type="project" value="UniProtKB-UniRule"/>
</dbReference>
<dbReference type="InterPro" id="IPR016185">
    <property type="entry name" value="PreATP-grasp_dom_sf"/>
</dbReference>
<dbReference type="SUPFAM" id="SSF56059">
    <property type="entry name" value="Glutathione synthetase ATP-binding domain-like"/>
    <property type="match status" value="1"/>
</dbReference>
<evidence type="ECO:0000313" key="8">
    <source>
        <dbReference type="EMBL" id="QPD02641.1"/>
    </source>
</evidence>
<dbReference type="PROSITE" id="PS50975">
    <property type="entry name" value="ATP_GRASP"/>
    <property type="match status" value="1"/>
</dbReference>
<protein>
    <recommendedName>
        <fullName evidence="5 6">N5-carboxyaminoimidazole ribonucleotide synthase</fullName>
        <shortName evidence="5 6">N5-CAIR synthase</shortName>
        <ecNumber evidence="5 6">6.3.4.18</ecNumber>
    </recommendedName>
    <alternativeName>
        <fullName evidence="5 6">5-(carboxyamino)imidazole ribonucleotide synthetase</fullName>
    </alternativeName>
</protein>
<evidence type="ECO:0000313" key="9">
    <source>
        <dbReference type="Proteomes" id="UP000593737"/>
    </source>
</evidence>
<dbReference type="InterPro" id="IPR011761">
    <property type="entry name" value="ATP-grasp"/>
</dbReference>
<dbReference type="SUPFAM" id="SSF52440">
    <property type="entry name" value="PreATP-grasp domain"/>
    <property type="match status" value="1"/>
</dbReference>
<evidence type="ECO:0000256" key="6">
    <source>
        <dbReference type="RuleBase" id="RU361200"/>
    </source>
</evidence>
<proteinExistence type="inferred from homology"/>
<dbReference type="AlphaFoldDB" id="A0A7S8IXZ8"/>
<dbReference type="InterPro" id="IPR054350">
    <property type="entry name" value="PurT/PurK_preATP-grasp"/>
</dbReference>
<dbReference type="Pfam" id="PF22660">
    <property type="entry name" value="RS_preATP-grasp-like"/>
    <property type="match status" value="1"/>
</dbReference>
<accession>A0A7S8IXZ8</accession>
<dbReference type="NCBIfam" id="TIGR01161">
    <property type="entry name" value="purK"/>
    <property type="match status" value="1"/>
</dbReference>
<dbReference type="Pfam" id="PF02222">
    <property type="entry name" value="ATP-grasp"/>
    <property type="match status" value="1"/>
</dbReference>
<dbReference type="HAMAP" id="MF_01928">
    <property type="entry name" value="PurK"/>
    <property type="match status" value="1"/>
</dbReference>
<dbReference type="EMBL" id="CP047423">
    <property type="protein sequence ID" value="QPD02641.1"/>
    <property type="molecule type" value="Genomic_DNA"/>
</dbReference>
<comment type="function">
    <text evidence="6">Catalyzes the ATP-dependent conversion of 5-aminoimidazole ribonucleotide (AIR) and HCO(3)- to N5-carboxyaminoimidazole ribonucleotide (N5-CAIR).</text>
</comment>
<comment type="similarity">
    <text evidence="5 6">Belongs to the PurK/PurT family.</text>
</comment>
<dbReference type="NCBIfam" id="NF004679">
    <property type="entry name" value="PRK06019.1-5"/>
    <property type="match status" value="1"/>
</dbReference>
<dbReference type="GO" id="GO:0006189">
    <property type="term" value="P:'de novo' IMP biosynthetic process"/>
    <property type="evidence" value="ECO:0007669"/>
    <property type="project" value="UniProtKB-UniRule"/>
</dbReference>
<dbReference type="UniPathway" id="UPA00074">
    <property type="reaction ID" value="UER00942"/>
</dbReference>
<name>A0A7S8IXZ8_9BACT</name>
<dbReference type="GO" id="GO:0005829">
    <property type="term" value="C:cytosol"/>
    <property type="evidence" value="ECO:0007669"/>
    <property type="project" value="TreeGrafter"/>
</dbReference>
<comment type="subunit">
    <text evidence="5 6">Homodimer.</text>
</comment>
<sequence length="387" mass="42669">MITPILEPGSILGVLGGGQLGAMFATAARRMGYRVAVWDPDPDAPAHQLATHSYTTPFSDPISRERFASLVHAVTLEWENVPAELCGWLEERCRMTPSSAVLRTLQDRIEQKQFLSSRLLSVPSFAAVESVGQLNLAVDHLGLPVVCKTARSGYDGKGQWILRHRSDVKLVETLLEREESAQRWIVEQFIPFVRELSVLVVRDERGECRVYPVVENQHEQGILRDTLVPASVPPTVAKRAEALSTQAVAELQGVGVFCVELFQTEDGNLLINEIAPRPHNSGHYTLDVCTVSQFEQQVRVTCGLPLGEVRFLSPAVMVNIIGEEVRSVISAEACSALYSTSGAVLHLYGKPMIRPGRKMGHVTFTAPQKEMAIATAQQFIVTLRRPV</sequence>
<gene>
    <name evidence="5 6" type="primary">purK</name>
    <name evidence="8" type="ORF">Nkreftii_000415</name>
</gene>
<dbReference type="InterPro" id="IPR005875">
    <property type="entry name" value="PurK"/>
</dbReference>
<evidence type="ECO:0000256" key="3">
    <source>
        <dbReference type="ARBA" id="ARBA00022755"/>
    </source>
</evidence>
<dbReference type="KEGG" id="nkf:Nkreftii_000415"/>
<dbReference type="Gene3D" id="3.30.470.20">
    <property type="entry name" value="ATP-grasp fold, B domain"/>
    <property type="match status" value="1"/>
</dbReference>
<keyword evidence="3 5" id="KW-0658">Purine biosynthesis</keyword>
<dbReference type="PANTHER" id="PTHR11609">
    <property type="entry name" value="PURINE BIOSYNTHESIS PROTEIN 6/7, PUR6/7"/>
    <property type="match status" value="1"/>
</dbReference>
<dbReference type="InterPro" id="IPR011054">
    <property type="entry name" value="Rudment_hybrid_motif"/>
</dbReference>
<dbReference type="FunFam" id="3.30.470.20:FF:000029">
    <property type="entry name" value="N5-carboxyaminoimidazole ribonucleotide synthase"/>
    <property type="match status" value="1"/>
</dbReference>
<evidence type="ECO:0000256" key="2">
    <source>
        <dbReference type="ARBA" id="ARBA00022741"/>
    </source>
</evidence>
<dbReference type="GO" id="GO:0005524">
    <property type="term" value="F:ATP binding"/>
    <property type="evidence" value="ECO:0007669"/>
    <property type="project" value="UniProtKB-UniRule"/>
</dbReference>
<dbReference type="GO" id="GO:0004638">
    <property type="term" value="F:phosphoribosylaminoimidazole carboxylase activity"/>
    <property type="evidence" value="ECO:0007669"/>
    <property type="project" value="InterPro"/>
</dbReference>
<comment type="catalytic activity">
    <reaction evidence="5 6">
        <text>5-amino-1-(5-phospho-beta-D-ribosyl)imidazole + hydrogencarbonate + ATP = 5-carboxyamino-1-(5-phospho-D-ribosyl)imidazole + ADP + phosphate + 2 H(+)</text>
        <dbReference type="Rhea" id="RHEA:19317"/>
        <dbReference type="ChEBI" id="CHEBI:15378"/>
        <dbReference type="ChEBI" id="CHEBI:17544"/>
        <dbReference type="ChEBI" id="CHEBI:30616"/>
        <dbReference type="ChEBI" id="CHEBI:43474"/>
        <dbReference type="ChEBI" id="CHEBI:58730"/>
        <dbReference type="ChEBI" id="CHEBI:137981"/>
        <dbReference type="ChEBI" id="CHEBI:456216"/>
        <dbReference type="EC" id="6.3.4.18"/>
    </reaction>
</comment>
<keyword evidence="1 5" id="KW-0436">Ligase</keyword>
<comment type="pathway">
    <text evidence="5 6">Purine metabolism; IMP biosynthesis via de novo pathway; 5-amino-1-(5-phospho-D-ribosyl)imidazole-4-carboxylate from 5-amino-1-(5-phospho-D-ribosyl)imidazole (N5-CAIR route): step 1/2.</text>
</comment>
<evidence type="ECO:0000256" key="5">
    <source>
        <dbReference type="HAMAP-Rule" id="MF_01928"/>
    </source>
</evidence>
<dbReference type="Gene3D" id="3.40.50.20">
    <property type="match status" value="1"/>
</dbReference>
<reference evidence="8 9" key="1">
    <citation type="journal article" date="2020" name="ISME J.">
        <title>Enrichment and physiological characterization of a novel comammox Nitrospira indicates ammonium inhibition of complete nitrification.</title>
        <authorList>
            <person name="Sakoula D."/>
            <person name="Koch H."/>
            <person name="Frank J."/>
            <person name="Jetten M.S.M."/>
            <person name="van Kessel M.A.H.J."/>
            <person name="Lucker S."/>
        </authorList>
    </citation>
    <scope>NUCLEOTIDE SEQUENCE [LARGE SCALE GENOMIC DNA]</scope>
    <source>
        <strain evidence="8">Comreactor17</strain>
    </source>
</reference>
<dbReference type="Pfam" id="PF17769">
    <property type="entry name" value="PurK_C"/>
    <property type="match status" value="1"/>
</dbReference>
<evidence type="ECO:0000256" key="1">
    <source>
        <dbReference type="ARBA" id="ARBA00022598"/>
    </source>
</evidence>
<feature type="binding site" evidence="5">
    <location>
        <position position="108"/>
    </location>
    <ligand>
        <name>ATP</name>
        <dbReference type="ChEBI" id="CHEBI:30616"/>
    </ligand>
</feature>
<feature type="binding site" evidence="5">
    <location>
        <begin position="153"/>
        <end position="159"/>
    </location>
    <ligand>
        <name>ATP</name>
        <dbReference type="ChEBI" id="CHEBI:30616"/>
    </ligand>
</feature>
<feature type="domain" description="ATP-grasp" evidence="7">
    <location>
        <begin position="112"/>
        <end position="302"/>
    </location>
</feature>
<dbReference type="Gene3D" id="3.30.1490.20">
    <property type="entry name" value="ATP-grasp fold, A domain"/>
    <property type="match status" value="1"/>
</dbReference>
<dbReference type="SUPFAM" id="SSF51246">
    <property type="entry name" value="Rudiment single hybrid motif"/>
    <property type="match status" value="1"/>
</dbReference>